<dbReference type="Proteomes" id="UP000297149">
    <property type="component" value="Chromosome"/>
</dbReference>
<reference evidence="2" key="1">
    <citation type="submission" date="2019-02" db="EMBL/GenBank/DDBJ databases">
        <title>Isolation and identification of novel species under the genus Muribaculum.</title>
        <authorList>
            <person name="Miyake S."/>
            <person name="Ding Y."/>
            <person name="Low A."/>
            <person name="Soh M."/>
            <person name="Seedorf H."/>
        </authorList>
    </citation>
    <scope>NUCLEOTIDE SEQUENCE [LARGE SCALE GENOMIC DNA]</scope>
    <source>
        <strain evidence="2">H5</strain>
    </source>
</reference>
<name>A0A4P7W481_9BACT</name>
<dbReference type="KEGG" id="ddb:E7747_11105"/>
<accession>A0A4P7W481</accession>
<evidence type="ECO:0000313" key="2">
    <source>
        <dbReference type="Proteomes" id="UP000297149"/>
    </source>
</evidence>
<protein>
    <submittedName>
        <fullName evidence="1">Uncharacterized protein</fullName>
    </submittedName>
</protein>
<keyword evidence="2" id="KW-1185">Reference proteome</keyword>
<dbReference type="RefSeq" id="WP_136415997.1">
    <property type="nucleotide sequence ID" value="NZ_CAXHQF010000016.1"/>
</dbReference>
<gene>
    <name evidence="1" type="ORF">E7747_11105</name>
</gene>
<sequence length="98" mass="11128">MAVKKNKVSDAETQMIVAMRHYAKSHQMVVLAFRKDAGGEIFGVTIRESPCNNGVSLYSFGRLYHIFDNNFAFDQCGSYSSTDEKEVRLRAYSFFGIK</sequence>
<proteinExistence type="predicted"/>
<evidence type="ECO:0000313" key="1">
    <source>
        <dbReference type="EMBL" id="QCD42781.1"/>
    </source>
</evidence>
<dbReference type="EMBL" id="CP039396">
    <property type="protein sequence ID" value="QCD42781.1"/>
    <property type="molecule type" value="Genomic_DNA"/>
</dbReference>
<dbReference type="AlphaFoldDB" id="A0A4P7W481"/>
<organism evidence="1 2">
    <name type="scientific">Duncaniella dubosii</name>
    <dbReference type="NCBI Taxonomy" id="2518971"/>
    <lineage>
        <taxon>Bacteria</taxon>
        <taxon>Pseudomonadati</taxon>
        <taxon>Bacteroidota</taxon>
        <taxon>Bacteroidia</taxon>
        <taxon>Bacteroidales</taxon>
        <taxon>Muribaculaceae</taxon>
        <taxon>Duncaniella</taxon>
    </lineage>
</organism>